<dbReference type="AlphaFoldDB" id="A0A0C3QVL0"/>
<keyword evidence="2" id="KW-1185">Reference proteome</keyword>
<proteinExistence type="predicted"/>
<organism evidence="1 2">
    <name type="scientific">Tulasnella calospora MUT 4182</name>
    <dbReference type="NCBI Taxonomy" id="1051891"/>
    <lineage>
        <taxon>Eukaryota</taxon>
        <taxon>Fungi</taxon>
        <taxon>Dikarya</taxon>
        <taxon>Basidiomycota</taxon>
        <taxon>Agaricomycotina</taxon>
        <taxon>Agaricomycetes</taxon>
        <taxon>Cantharellales</taxon>
        <taxon>Tulasnellaceae</taxon>
        <taxon>Tulasnella</taxon>
    </lineage>
</organism>
<evidence type="ECO:0000313" key="1">
    <source>
        <dbReference type="EMBL" id="KIO33661.1"/>
    </source>
</evidence>
<dbReference type="EMBL" id="KN822947">
    <property type="protein sequence ID" value="KIO33661.1"/>
    <property type="molecule type" value="Genomic_DNA"/>
</dbReference>
<evidence type="ECO:0000313" key="2">
    <source>
        <dbReference type="Proteomes" id="UP000054248"/>
    </source>
</evidence>
<dbReference type="Proteomes" id="UP000054248">
    <property type="component" value="Unassembled WGS sequence"/>
</dbReference>
<reference evidence="1 2" key="1">
    <citation type="submission" date="2014-04" db="EMBL/GenBank/DDBJ databases">
        <authorList>
            <consortium name="DOE Joint Genome Institute"/>
            <person name="Kuo A."/>
            <person name="Girlanda M."/>
            <person name="Perotto S."/>
            <person name="Kohler A."/>
            <person name="Nagy L.G."/>
            <person name="Floudas D."/>
            <person name="Copeland A."/>
            <person name="Barry K.W."/>
            <person name="Cichocki N."/>
            <person name="Veneault-Fourrey C."/>
            <person name="LaButti K."/>
            <person name="Lindquist E.A."/>
            <person name="Lipzen A."/>
            <person name="Lundell T."/>
            <person name="Morin E."/>
            <person name="Murat C."/>
            <person name="Sun H."/>
            <person name="Tunlid A."/>
            <person name="Henrissat B."/>
            <person name="Grigoriev I.V."/>
            <person name="Hibbett D.S."/>
            <person name="Martin F."/>
            <person name="Nordberg H.P."/>
            <person name="Cantor M.N."/>
            <person name="Hua S.X."/>
        </authorList>
    </citation>
    <scope>NUCLEOTIDE SEQUENCE [LARGE SCALE GENOMIC DNA]</scope>
    <source>
        <strain evidence="1 2">MUT 4182</strain>
    </source>
</reference>
<gene>
    <name evidence="1" type="ORF">M407DRAFT_241015</name>
</gene>
<reference evidence="2" key="2">
    <citation type="submission" date="2015-01" db="EMBL/GenBank/DDBJ databases">
        <title>Evolutionary Origins and Diversification of the Mycorrhizal Mutualists.</title>
        <authorList>
            <consortium name="DOE Joint Genome Institute"/>
            <consortium name="Mycorrhizal Genomics Consortium"/>
            <person name="Kohler A."/>
            <person name="Kuo A."/>
            <person name="Nagy L.G."/>
            <person name="Floudas D."/>
            <person name="Copeland A."/>
            <person name="Barry K.W."/>
            <person name="Cichocki N."/>
            <person name="Veneault-Fourrey C."/>
            <person name="LaButti K."/>
            <person name="Lindquist E.A."/>
            <person name="Lipzen A."/>
            <person name="Lundell T."/>
            <person name="Morin E."/>
            <person name="Murat C."/>
            <person name="Riley R."/>
            <person name="Ohm R."/>
            <person name="Sun H."/>
            <person name="Tunlid A."/>
            <person name="Henrissat B."/>
            <person name="Grigoriev I.V."/>
            <person name="Hibbett D.S."/>
            <person name="Martin F."/>
        </authorList>
    </citation>
    <scope>NUCLEOTIDE SEQUENCE [LARGE SCALE GENOMIC DNA]</scope>
    <source>
        <strain evidence="2">MUT 4182</strain>
    </source>
</reference>
<protein>
    <submittedName>
        <fullName evidence="1">Uncharacterized protein</fullName>
    </submittedName>
</protein>
<dbReference type="HOGENOM" id="CLU_1983212_0_0_1"/>
<name>A0A0C3QVL0_9AGAM</name>
<dbReference type="OrthoDB" id="3243665at2759"/>
<accession>A0A0C3QVL0</accession>
<sequence length="126" mass="13629">MKLQFLSLTYVGNRHHGPNDNSCSELLSVLLPQESPTSSTPDERHNASKALCPALQELCVSGCHEDALVDFLKRRSKVGHGPTLVTFGGNKGPSNNVVSELAEMGVRFIWGHDTNSEDGGEPDDDL</sequence>